<organism evidence="3 4">
    <name type="scientific">Soonwooa buanensis</name>
    <dbReference type="NCBI Taxonomy" id="619805"/>
    <lineage>
        <taxon>Bacteria</taxon>
        <taxon>Pseudomonadati</taxon>
        <taxon>Bacteroidota</taxon>
        <taxon>Flavobacteriia</taxon>
        <taxon>Flavobacteriales</taxon>
        <taxon>Weeksellaceae</taxon>
        <taxon>Chryseobacterium group</taxon>
        <taxon>Soonwooa</taxon>
    </lineage>
</organism>
<keyword evidence="3" id="KW-0031">Aminopeptidase</keyword>
<name>A0A1T5FCI3_9FLAO</name>
<dbReference type="EMBL" id="FUYZ01000006">
    <property type="protein sequence ID" value="SKB93870.1"/>
    <property type="molecule type" value="Genomic_DNA"/>
</dbReference>
<reference evidence="3 4" key="1">
    <citation type="submission" date="2017-02" db="EMBL/GenBank/DDBJ databases">
        <authorList>
            <person name="Peterson S.W."/>
        </authorList>
    </citation>
    <scope>NUCLEOTIDE SEQUENCE [LARGE SCALE GENOMIC DNA]</scope>
    <source>
        <strain evidence="3 4">DSM 22323</strain>
    </source>
</reference>
<dbReference type="GO" id="GO:0070006">
    <property type="term" value="F:metalloaminopeptidase activity"/>
    <property type="evidence" value="ECO:0007669"/>
    <property type="project" value="InterPro"/>
</dbReference>
<keyword evidence="3" id="KW-0378">Hydrolase</keyword>
<evidence type="ECO:0000256" key="1">
    <source>
        <dbReference type="SAM" id="SignalP"/>
    </source>
</evidence>
<feature type="signal peptide" evidence="1">
    <location>
        <begin position="1"/>
        <end position="27"/>
    </location>
</feature>
<dbReference type="AlphaFoldDB" id="A0A1T5FCI3"/>
<keyword evidence="4" id="KW-1185">Reference proteome</keyword>
<dbReference type="Pfam" id="PF02789">
    <property type="entry name" value="Peptidase_M17_N"/>
    <property type="match status" value="1"/>
</dbReference>
<feature type="chain" id="PRO_5010580578" evidence="1">
    <location>
        <begin position="28"/>
        <end position="249"/>
    </location>
</feature>
<dbReference type="RefSeq" id="WP_079667175.1">
    <property type="nucleotide sequence ID" value="NZ_FUYZ01000006.1"/>
</dbReference>
<sequence>MKTITLSSIKKTVLIAGLAFSTSFAFAQETAVKPATATTTTAIGTQKTWGTIDGVQYIGMVQGPSAAVADLQIACVFEYTEGDIFSKEALPAELNGLVHLDEALKGRLTEIRKTGKFKGRKLETFLITPDKKVLGAKKLLLIGLGDRNQFTPELMTEIGEIAAREALKLNVSTFAFASDLKDAGIDSPTALVAGNVAKGIINEYKIQSGLKTDRLEQFKPLTKVYLLAGPAFFTVAGGGISEALTTYKN</sequence>
<protein>
    <submittedName>
        <fullName evidence="3">Cytosol aminopeptidase family, N-terminal domain</fullName>
    </submittedName>
</protein>
<dbReference type="STRING" id="619805.SAMN05660477_01935"/>
<dbReference type="SUPFAM" id="SSF52949">
    <property type="entry name" value="Macro domain-like"/>
    <property type="match status" value="1"/>
</dbReference>
<dbReference type="InterPro" id="IPR043472">
    <property type="entry name" value="Macro_dom-like"/>
</dbReference>
<dbReference type="Proteomes" id="UP000191112">
    <property type="component" value="Unassembled WGS sequence"/>
</dbReference>
<keyword evidence="1" id="KW-0732">Signal</keyword>
<feature type="domain" description="Peptidase M17 leucyl aminopeptidase N-terminal" evidence="2">
    <location>
        <begin position="94"/>
        <end position="187"/>
    </location>
</feature>
<evidence type="ECO:0000313" key="3">
    <source>
        <dbReference type="EMBL" id="SKB93870.1"/>
    </source>
</evidence>
<dbReference type="GO" id="GO:0006508">
    <property type="term" value="P:proteolysis"/>
    <property type="evidence" value="ECO:0007669"/>
    <property type="project" value="InterPro"/>
</dbReference>
<proteinExistence type="predicted"/>
<dbReference type="Gene3D" id="3.40.220.10">
    <property type="entry name" value="Leucine Aminopeptidase, subunit E, domain 1"/>
    <property type="match status" value="1"/>
</dbReference>
<keyword evidence="3" id="KW-0645">Protease</keyword>
<gene>
    <name evidence="3" type="ORF">SAMN05660477_01935</name>
</gene>
<dbReference type="OrthoDB" id="651222at2"/>
<evidence type="ECO:0000259" key="2">
    <source>
        <dbReference type="Pfam" id="PF02789"/>
    </source>
</evidence>
<evidence type="ECO:0000313" key="4">
    <source>
        <dbReference type="Proteomes" id="UP000191112"/>
    </source>
</evidence>
<accession>A0A1T5FCI3</accession>
<dbReference type="InterPro" id="IPR008283">
    <property type="entry name" value="Peptidase_M17_N"/>
</dbReference>